<evidence type="ECO:0000256" key="1">
    <source>
        <dbReference type="SAM" id="MobiDB-lite"/>
    </source>
</evidence>
<dbReference type="SMART" id="SM00233">
    <property type="entry name" value="PH"/>
    <property type="match status" value="1"/>
</dbReference>
<evidence type="ECO:0000313" key="4">
    <source>
        <dbReference type="Proteomes" id="UP000001357"/>
    </source>
</evidence>
<protein>
    <recommendedName>
        <fullName evidence="2">PH domain-containing protein</fullName>
    </recommendedName>
</protein>
<evidence type="ECO:0000259" key="2">
    <source>
        <dbReference type="PROSITE" id="PS50003"/>
    </source>
</evidence>
<dbReference type="Proteomes" id="UP000001357">
    <property type="component" value="Unassembled WGS sequence"/>
</dbReference>
<evidence type="ECO:0000313" key="3">
    <source>
        <dbReference type="EMBL" id="EDQ85481.1"/>
    </source>
</evidence>
<reference evidence="3 4" key="1">
    <citation type="journal article" date="2008" name="Nature">
        <title>The genome of the choanoflagellate Monosiga brevicollis and the origin of metazoans.</title>
        <authorList>
            <consortium name="JGI Sequencing"/>
            <person name="King N."/>
            <person name="Westbrook M.J."/>
            <person name="Young S.L."/>
            <person name="Kuo A."/>
            <person name="Abedin M."/>
            <person name="Chapman J."/>
            <person name="Fairclough S."/>
            <person name="Hellsten U."/>
            <person name="Isogai Y."/>
            <person name="Letunic I."/>
            <person name="Marr M."/>
            <person name="Pincus D."/>
            <person name="Putnam N."/>
            <person name="Rokas A."/>
            <person name="Wright K.J."/>
            <person name="Zuzow R."/>
            <person name="Dirks W."/>
            <person name="Good M."/>
            <person name="Goodstein D."/>
            <person name="Lemons D."/>
            <person name="Li W."/>
            <person name="Lyons J.B."/>
            <person name="Morris A."/>
            <person name="Nichols S."/>
            <person name="Richter D.J."/>
            <person name="Salamov A."/>
            <person name="Bork P."/>
            <person name="Lim W.A."/>
            <person name="Manning G."/>
            <person name="Miller W.T."/>
            <person name="McGinnis W."/>
            <person name="Shapiro H."/>
            <person name="Tjian R."/>
            <person name="Grigoriev I.V."/>
            <person name="Rokhsar D."/>
        </authorList>
    </citation>
    <scope>NUCLEOTIDE SEQUENCE [LARGE SCALE GENOMIC DNA]</scope>
    <source>
        <strain evidence="4">MX1 / ATCC 50154</strain>
    </source>
</reference>
<feature type="compositionally biased region" description="Polar residues" evidence="1">
    <location>
        <begin position="179"/>
        <end position="188"/>
    </location>
</feature>
<dbReference type="AlphaFoldDB" id="A9VAG5"/>
<dbReference type="RefSeq" id="XP_001749672.1">
    <property type="nucleotide sequence ID" value="XM_001749620.1"/>
</dbReference>
<dbReference type="EMBL" id="CH991573">
    <property type="protein sequence ID" value="EDQ85481.1"/>
    <property type="molecule type" value="Genomic_DNA"/>
</dbReference>
<proteinExistence type="predicted"/>
<dbReference type="GeneID" id="5894963"/>
<dbReference type="InterPro" id="IPR001849">
    <property type="entry name" value="PH_domain"/>
</dbReference>
<organism evidence="3 4">
    <name type="scientific">Monosiga brevicollis</name>
    <name type="common">Choanoflagellate</name>
    <dbReference type="NCBI Taxonomy" id="81824"/>
    <lineage>
        <taxon>Eukaryota</taxon>
        <taxon>Choanoflagellata</taxon>
        <taxon>Craspedida</taxon>
        <taxon>Salpingoecidae</taxon>
        <taxon>Monosiga</taxon>
    </lineage>
</organism>
<gene>
    <name evidence="3" type="ORF">MONBRDRAFT_29218</name>
</gene>
<dbReference type="InParanoid" id="A9VAG5"/>
<dbReference type="OMA" id="TMICETE"/>
<dbReference type="SUPFAM" id="SSF50729">
    <property type="entry name" value="PH domain-like"/>
    <property type="match status" value="1"/>
</dbReference>
<accession>A9VAG5</accession>
<dbReference type="KEGG" id="mbr:MONBRDRAFT_29218"/>
<name>A9VAG5_MONBE</name>
<sequence>MRWGWRQAGLCSDLLWGKKGRCEVEWLCTGGKCLGTSAMAATFINNDNEKISAIVYLADGQQCRCVRVPAAGTIRDLIAGMLKVQSDWNAIGADKSAAAPSSSPDDYGIVKVQRSLGEEVATEQFLDNSLTLQSKELRAVRRNWEATMLRQIRKQFSGGFGNKVVSTGNVRRQSRAQRRNTASKTARQQTASDEYWFVSPFPKRPTKDEVRVKFVSRAAYKVSKGKQGWVVIKELRKKSRWVVYEEDTLLIYKDAEDETPAMRIDDVASGELVIKKSKKEAVTIQMKWGKTKLTMICETEVMADRWVAALRQGRSGLDPEAATQLELKSEVVDMIPELTEEEEEAEIRAALAMRLLMQKSRGAGQCVADEDAYITLSEMEAYADEEGGEDDTYLTVDDMDYIMVNREGDYLTIDAMRTLAQEAGYLTVDDMQRLAKPDGEYLTIADMQRLASDAGYISAADLREQLAADAGYLSANELRAQMAAS</sequence>
<dbReference type="InterPro" id="IPR011993">
    <property type="entry name" value="PH-like_dom_sf"/>
</dbReference>
<dbReference type="Gene3D" id="2.30.29.30">
    <property type="entry name" value="Pleckstrin-homology domain (PH domain)/Phosphotyrosine-binding domain (PTB)"/>
    <property type="match status" value="1"/>
</dbReference>
<feature type="domain" description="PH" evidence="2">
    <location>
        <begin position="223"/>
        <end position="315"/>
    </location>
</feature>
<dbReference type="PROSITE" id="PS50003">
    <property type="entry name" value="PH_DOMAIN"/>
    <property type="match status" value="1"/>
</dbReference>
<keyword evidence="4" id="KW-1185">Reference proteome</keyword>
<dbReference type="CDD" id="cd00821">
    <property type="entry name" value="PH"/>
    <property type="match status" value="1"/>
</dbReference>
<feature type="region of interest" description="Disordered" evidence="1">
    <location>
        <begin position="169"/>
        <end position="188"/>
    </location>
</feature>